<dbReference type="GO" id="GO:0030170">
    <property type="term" value="F:pyridoxal phosphate binding"/>
    <property type="evidence" value="ECO:0007669"/>
    <property type="project" value="InterPro"/>
</dbReference>
<evidence type="ECO:0000313" key="2">
    <source>
        <dbReference type="EMBL" id="MCX2966686.1"/>
    </source>
</evidence>
<dbReference type="InterPro" id="IPR011037">
    <property type="entry name" value="Pyrv_Knase-like_insert_dom_sf"/>
</dbReference>
<dbReference type="Gene3D" id="2.40.33.20">
    <property type="entry name" value="PK beta-barrel domain-like"/>
    <property type="match status" value="1"/>
</dbReference>
<evidence type="ECO:0000259" key="1">
    <source>
        <dbReference type="PROSITE" id="PS51340"/>
    </source>
</evidence>
<dbReference type="AlphaFoldDB" id="A0A9X3I6V8"/>
<dbReference type="Proteomes" id="UP001143347">
    <property type="component" value="Unassembled WGS sequence"/>
</dbReference>
<proteinExistence type="predicted"/>
<dbReference type="InterPro" id="IPR005303">
    <property type="entry name" value="MOCOS_middle"/>
</dbReference>
<organism evidence="2 3">
    <name type="scientific">Gordonia aquimaris</name>
    <dbReference type="NCBI Taxonomy" id="2984863"/>
    <lineage>
        <taxon>Bacteria</taxon>
        <taxon>Bacillati</taxon>
        <taxon>Actinomycetota</taxon>
        <taxon>Actinomycetes</taxon>
        <taxon>Mycobacteriales</taxon>
        <taxon>Gordoniaceae</taxon>
        <taxon>Gordonia</taxon>
    </lineage>
</organism>
<dbReference type="PANTHER" id="PTHR36930:SF1">
    <property type="entry name" value="MOSC DOMAIN-CONTAINING PROTEIN"/>
    <property type="match status" value="1"/>
</dbReference>
<gene>
    <name evidence="2" type="ORF">OSB52_21655</name>
</gene>
<dbReference type="InterPro" id="IPR052716">
    <property type="entry name" value="MOSC_domain"/>
</dbReference>
<keyword evidence="3" id="KW-1185">Reference proteome</keyword>
<comment type="caution">
    <text evidence="2">The sequence shown here is derived from an EMBL/GenBank/DDBJ whole genome shotgun (WGS) entry which is preliminary data.</text>
</comment>
<feature type="domain" description="MOSC" evidence="1">
    <location>
        <begin position="123"/>
        <end position="296"/>
    </location>
</feature>
<accession>A0A9X3I6V8</accession>
<dbReference type="PROSITE" id="PS51340">
    <property type="entry name" value="MOSC"/>
    <property type="match status" value="1"/>
</dbReference>
<dbReference type="EMBL" id="JAPKFM010000031">
    <property type="protein sequence ID" value="MCX2966686.1"/>
    <property type="molecule type" value="Genomic_DNA"/>
</dbReference>
<name>A0A9X3I6V8_9ACTN</name>
<dbReference type="PANTHER" id="PTHR36930">
    <property type="entry name" value="METAL-SULFUR CLUSTER BIOSYNTHESIS PROTEINS YUAD-RELATED"/>
    <property type="match status" value="1"/>
</dbReference>
<dbReference type="GO" id="GO:0030151">
    <property type="term" value="F:molybdenum ion binding"/>
    <property type="evidence" value="ECO:0007669"/>
    <property type="project" value="InterPro"/>
</dbReference>
<protein>
    <submittedName>
        <fullName evidence="2">MOSC domain-containing protein</fullName>
    </submittedName>
</protein>
<dbReference type="GO" id="GO:0003824">
    <property type="term" value="F:catalytic activity"/>
    <property type="evidence" value="ECO:0007669"/>
    <property type="project" value="InterPro"/>
</dbReference>
<evidence type="ECO:0000313" key="3">
    <source>
        <dbReference type="Proteomes" id="UP001143347"/>
    </source>
</evidence>
<dbReference type="RefSeq" id="WP_266063468.1">
    <property type="nucleotide sequence ID" value="NZ_JAPKFM010000031.1"/>
</dbReference>
<dbReference type="Pfam" id="PF03473">
    <property type="entry name" value="MOSC"/>
    <property type="match status" value="1"/>
</dbReference>
<sequence>MSSTPCRITELWRHPVKSMGGESLESLELRPLGVHGDRLWALHDVERDTTISARRLPAVLGFFARFAAPPGPDAGPGRVPAVILTAPDGSEHHSDDPQIHSAVSARLDRDVRLIPLPDDPRAHRLSWRERMTSLTPGALARDLGIASDEKLPKVSDMNARALSTLTRNATPPGTFVDLCPVHIITETSVATIAAAMGVEHLDPRRFRPNLILAGDFGADGLPEARWPDATLDLGDARMRVVMRTVRCVVPSRAHVGLPVEAGLTRAVATTADRYLGVYADVIRSGRVRVGDSLTITPPSPPSAPRRLARRGRVLAFDSANRVAELLRRG</sequence>
<dbReference type="Pfam" id="PF03476">
    <property type="entry name" value="MOSC_N"/>
    <property type="match status" value="1"/>
</dbReference>
<reference evidence="2" key="1">
    <citation type="submission" date="2022-10" db="EMBL/GenBank/DDBJ databases">
        <title>WGS of marine actinomycetes from Thailand.</title>
        <authorList>
            <person name="Thawai C."/>
        </authorList>
    </citation>
    <scope>NUCLEOTIDE SEQUENCE</scope>
    <source>
        <strain evidence="2">SW21</strain>
    </source>
</reference>
<dbReference type="SUPFAM" id="SSF50800">
    <property type="entry name" value="PK beta-barrel domain-like"/>
    <property type="match status" value="1"/>
</dbReference>
<dbReference type="InterPro" id="IPR005302">
    <property type="entry name" value="MoCF_Sase_C"/>
</dbReference>